<accession>A0A9D2N5X6</accession>
<dbReference type="Pfam" id="PF02065">
    <property type="entry name" value="Melibiase"/>
    <property type="match status" value="1"/>
</dbReference>
<gene>
    <name evidence="1" type="ORF">H9935_07830</name>
</gene>
<name>A0A9D2N5X6_9FIRM</name>
<dbReference type="InterPro" id="IPR013785">
    <property type="entry name" value="Aldolase_TIM"/>
</dbReference>
<dbReference type="Gene3D" id="2.70.98.60">
    <property type="entry name" value="alpha-galactosidase from lactobacil brevis"/>
    <property type="match status" value="1"/>
</dbReference>
<evidence type="ECO:0000313" key="2">
    <source>
        <dbReference type="Proteomes" id="UP000823893"/>
    </source>
</evidence>
<evidence type="ECO:0000313" key="1">
    <source>
        <dbReference type="EMBL" id="HJC10714.1"/>
    </source>
</evidence>
<dbReference type="Gene3D" id="3.20.20.70">
    <property type="entry name" value="Aldolase class I"/>
    <property type="match status" value="1"/>
</dbReference>
<reference evidence="1" key="2">
    <citation type="submission" date="2021-04" db="EMBL/GenBank/DDBJ databases">
        <authorList>
            <person name="Gilroy R."/>
        </authorList>
    </citation>
    <scope>NUCLEOTIDE SEQUENCE</scope>
    <source>
        <strain evidence="1">ChiSxjej6B18-287</strain>
    </source>
</reference>
<dbReference type="GO" id="GO:0004557">
    <property type="term" value="F:alpha-galactosidase activity"/>
    <property type="evidence" value="ECO:0007669"/>
    <property type="project" value="InterPro"/>
</dbReference>
<sequence length="702" mass="80523">MAVKQINKFLLDDMTAEYVLDEESRIPELMLYPAGLDTTPWESKRQNIDGLIQLKILGDRYTGSYSGGISMRQSESVSRMKFVEQKEYRDINGCKIQTVCRDSRGYKCVHNLTWKKGRKTLEIYVDFCNESEEPVALEMLESFSLGGISPFLSDDGAENLYLHRIRGVWSEEGRLETTSLEELQLEPSWAPGHAVRCERFGAVGSLTVNKFFPCAVIEDRKNHAYWGAQIAHNASWQMEIYRRDEAVSLSGGIADREFGQWIKSVKPGEIFSTPAAILTTARNLDTDEFFQRLVSGQEDAMAHLPEQEKDLPLIFNEYCTTWGNPSQKNIEEILKVIQNKGFKYFVIDCGWYKTEGVPWSDSMGDYVPSAELFPEGLGKISEKIREAGMIPGLWFEIDNVGRMARAYTEEEHLLKRDGYVLTTETRRFWDMRQEWVQNYLTEKVIAALKKNGFQYIKMDYNETLGIGCDGAESLGEGLRQNMEASYGFIEKIKKDIPGIIIENCASGGHKLEPKMMGISSMASFSDAHECLEIPIIAANLHRTILPRQSQIWAVVRKEDSRKRLVYSMCNTFFGRCCLSGDVTELNDEQWAAVDEGLDFYQRIAPIIKKGCTHYFGEMGKSWRKPQGWQGIFRENEEGAFAVFHIFGGEIPKKAFVQWHDKDYIIDRVYSDTKVQLIEKDRQLIFYPEDNWKAAAVYLKRKF</sequence>
<dbReference type="CDD" id="cd14791">
    <property type="entry name" value="GH36"/>
    <property type="match status" value="1"/>
</dbReference>
<reference evidence="1" key="1">
    <citation type="journal article" date="2021" name="PeerJ">
        <title>Extensive microbial diversity within the chicken gut microbiome revealed by metagenomics and culture.</title>
        <authorList>
            <person name="Gilroy R."/>
            <person name="Ravi A."/>
            <person name="Getino M."/>
            <person name="Pursley I."/>
            <person name="Horton D.L."/>
            <person name="Alikhan N.F."/>
            <person name="Baker D."/>
            <person name="Gharbi K."/>
            <person name="Hall N."/>
            <person name="Watson M."/>
            <person name="Adriaenssens E.M."/>
            <person name="Foster-Nyarko E."/>
            <person name="Jarju S."/>
            <person name="Secka A."/>
            <person name="Antonio M."/>
            <person name="Oren A."/>
            <person name="Chaudhuri R.R."/>
            <person name="La Ragione R."/>
            <person name="Hildebrand F."/>
            <person name="Pallen M.J."/>
        </authorList>
    </citation>
    <scope>NUCLEOTIDE SEQUENCE</scope>
    <source>
        <strain evidence="1">ChiSxjej6B18-287</strain>
    </source>
</reference>
<dbReference type="AlphaFoldDB" id="A0A9D2N5X6"/>
<dbReference type="InterPro" id="IPR038417">
    <property type="entry name" value="Alpga-gal_N_sf"/>
</dbReference>
<dbReference type="PRINTS" id="PR00743">
    <property type="entry name" value="GLHYDRLASE36"/>
</dbReference>
<protein>
    <submittedName>
        <fullName evidence="1">Alpha-galactosidase</fullName>
    </submittedName>
</protein>
<organism evidence="1 2">
    <name type="scientific">Candidatus Blautia merdigallinarum</name>
    <dbReference type="NCBI Taxonomy" id="2838495"/>
    <lineage>
        <taxon>Bacteria</taxon>
        <taxon>Bacillati</taxon>
        <taxon>Bacillota</taxon>
        <taxon>Clostridia</taxon>
        <taxon>Lachnospirales</taxon>
        <taxon>Lachnospiraceae</taxon>
        <taxon>Blautia</taxon>
    </lineage>
</organism>
<dbReference type="InterPro" id="IPR002252">
    <property type="entry name" value="Glyco_hydro_36"/>
</dbReference>
<proteinExistence type="predicted"/>
<dbReference type="GO" id="GO:0016052">
    <property type="term" value="P:carbohydrate catabolic process"/>
    <property type="evidence" value="ECO:0007669"/>
    <property type="project" value="InterPro"/>
</dbReference>
<dbReference type="SUPFAM" id="SSF51445">
    <property type="entry name" value="(Trans)glycosidases"/>
    <property type="match status" value="1"/>
</dbReference>
<comment type="caution">
    <text evidence="1">The sequence shown here is derived from an EMBL/GenBank/DDBJ whole genome shotgun (WGS) entry which is preliminary data.</text>
</comment>
<dbReference type="Proteomes" id="UP000823893">
    <property type="component" value="Unassembled WGS sequence"/>
</dbReference>
<dbReference type="InterPro" id="IPR017853">
    <property type="entry name" value="GH"/>
</dbReference>
<dbReference type="EMBL" id="DWWV01000100">
    <property type="protein sequence ID" value="HJC10714.1"/>
    <property type="molecule type" value="Genomic_DNA"/>
</dbReference>